<name>A0A2H0X7U8_UNCKA</name>
<proteinExistence type="predicted"/>
<comment type="caution">
    <text evidence="1">The sequence shown here is derived from an EMBL/GenBank/DDBJ whole genome shotgun (WGS) entry which is preliminary data.</text>
</comment>
<sequence>MPAKNLLTKECKEVIALDFSSSSVRVLYCGDSKPGFFSYSLAPFLLREKLPVLEGLLEVLSWVERDLGLELQHNGHWRPSIVLVGRLVSLELKKILSYPPLDPLMLLRRLKRLVFFARSGIVAFDNHWVSGDVDPEKVVRWLPFPLNPNDLADYLFNVSLFTQTIPDTRESLYIKQALVRESLKQLVGKISGRDGFYNSLNKGKSLLIGSAFSQVVSPSQAVSIFLDGVRPRGAVFLERDLDQWLPCLLVLYCYYPKIAKKAVKYWPRNFLGTAVGLGMEANGTLILDDKTTSEFHLGEGELFQFFVPASKSGWLRARTRNGLSDYRVRGGEAGLIIDTRSYDLILPESFEQRKMLLDKWAGEVGARGQKSQF</sequence>
<dbReference type="EMBL" id="PEYW01000010">
    <property type="protein sequence ID" value="PIS20984.1"/>
    <property type="molecule type" value="Genomic_DNA"/>
</dbReference>
<reference evidence="2" key="1">
    <citation type="submission" date="2017-09" db="EMBL/GenBank/DDBJ databases">
        <title>Depth-based differentiation of microbial function through sediment-hosted aquifers and enrichment of novel symbionts in the deep terrestrial subsurface.</title>
        <authorList>
            <person name="Probst A.J."/>
            <person name="Ladd B."/>
            <person name="Jarett J.K."/>
            <person name="Geller-Mcgrath D.E."/>
            <person name="Sieber C.M.K."/>
            <person name="Emerson J.B."/>
            <person name="Anantharaman K."/>
            <person name="Thomas B.C."/>
            <person name="Malmstrom R."/>
            <person name="Stieglmeier M."/>
            <person name="Klingl A."/>
            <person name="Woyke T."/>
            <person name="Ryan C.M."/>
            <person name="Banfield J.F."/>
        </authorList>
    </citation>
    <scope>NUCLEOTIDE SEQUENCE [LARGE SCALE GENOMIC DNA]</scope>
</reference>
<dbReference type="AlphaFoldDB" id="A0A2H0X7U8"/>
<evidence type="ECO:0000313" key="1">
    <source>
        <dbReference type="EMBL" id="PIS20984.1"/>
    </source>
</evidence>
<gene>
    <name evidence="1" type="ORF">COT52_00935</name>
</gene>
<evidence type="ECO:0000313" key="2">
    <source>
        <dbReference type="Proteomes" id="UP000231414"/>
    </source>
</evidence>
<organism evidence="1 2">
    <name type="scientific">candidate division WWE3 bacterium CG08_land_8_20_14_0_20_43_13</name>
    <dbReference type="NCBI Taxonomy" id="1975087"/>
    <lineage>
        <taxon>Bacteria</taxon>
        <taxon>Katanobacteria</taxon>
    </lineage>
</organism>
<accession>A0A2H0X7U8</accession>
<dbReference type="Proteomes" id="UP000231414">
    <property type="component" value="Unassembled WGS sequence"/>
</dbReference>
<protein>
    <submittedName>
        <fullName evidence="1">Uncharacterized protein</fullName>
    </submittedName>
</protein>